<keyword evidence="2" id="KW-0049">Antioxidant</keyword>
<keyword evidence="3" id="KW-1015">Disulfide bond</keyword>
<evidence type="ECO:0000256" key="2">
    <source>
        <dbReference type="ARBA" id="ARBA00022862"/>
    </source>
</evidence>
<keyword evidence="1" id="KW-0575">Peroxidase</keyword>
<accession>A0A0R2HPM4</accession>
<dbReference type="SUPFAM" id="SSF52833">
    <property type="entry name" value="Thioredoxin-like"/>
    <property type="match status" value="1"/>
</dbReference>
<feature type="domain" description="Thioredoxin" evidence="5">
    <location>
        <begin position="18"/>
        <end position="165"/>
    </location>
</feature>
<keyword evidence="7" id="KW-1185">Reference proteome</keyword>
<dbReference type="Pfam" id="PF00578">
    <property type="entry name" value="AhpC-TSA"/>
    <property type="match status" value="1"/>
</dbReference>
<sequence length="167" mass="18485">MMEITKRGTVIIVEGTQPKVGEKAPEFKLKNLNDQVISLSDYQGEVALISVIPNIDTSVCAIQTKQFNQIAGKLEGVQLMTISNNTKEEQADWCAGNGVEMEMLHDTDLTFAKSYGLYMPELDLLARSVFVVNREGVLVYEEIVSEMSHEPNYEKAIEAAKEAVAAK</sequence>
<dbReference type="InterPro" id="IPR002065">
    <property type="entry name" value="TPX"/>
</dbReference>
<evidence type="ECO:0000256" key="3">
    <source>
        <dbReference type="ARBA" id="ARBA00023157"/>
    </source>
</evidence>
<dbReference type="PANTHER" id="PTHR43110">
    <property type="entry name" value="THIOL PEROXIDASE"/>
    <property type="match status" value="1"/>
</dbReference>
<dbReference type="InterPro" id="IPR050455">
    <property type="entry name" value="Tpx_Peroxidase_subfamily"/>
</dbReference>
<dbReference type="PROSITE" id="PS51352">
    <property type="entry name" value="THIOREDOXIN_2"/>
    <property type="match status" value="1"/>
</dbReference>
<dbReference type="PATRIC" id="fig|1449336.4.peg.2206"/>
<evidence type="ECO:0000313" key="7">
    <source>
        <dbReference type="Proteomes" id="UP000051658"/>
    </source>
</evidence>
<evidence type="ECO:0000256" key="1">
    <source>
        <dbReference type="ARBA" id="ARBA00022559"/>
    </source>
</evidence>
<evidence type="ECO:0000313" key="6">
    <source>
        <dbReference type="EMBL" id="KRN54584.1"/>
    </source>
</evidence>
<evidence type="ECO:0000259" key="5">
    <source>
        <dbReference type="PROSITE" id="PS51352"/>
    </source>
</evidence>
<comment type="caution">
    <text evidence="6">The sequence shown here is derived from an EMBL/GenBank/DDBJ whole genome shotgun (WGS) entry which is preliminary data.</text>
</comment>
<dbReference type="InterPro" id="IPR000866">
    <property type="entry name" value="AhpC/TSA"/>
</dbReference>
<organism evidence="6 7">
    <name type="scientific">Carnobacterium divergens DSM 20623</name>
    <dbReference type="NCBI Taxonomy" id="1449336"/>
    <lineage>
        <taxon>Bacteria</taxon>
        <taxon>Bacillati</taxon>
        <taxon>Bacillota</taxon>
        <taxon>Bacilli</taxon>
        <taxon>Lactobacillales</taxon>
        <taxon>Carnobacteriaceae</taxon>
        <taxon>Carnobacterium</taxon>
    </lineage>
</organism>
<evidence type="ECO:0000256" key="4">
    <source>
        <dbReference type="ARBA" id="ARBA00023284"/>
    </source>
</evidence>
<keyword evidence="1" id="KW-0560">Oxidoreductase</keyword>
<dbReference type="Gene3D" id="3.40.30.10">
    <property type="entry name" value="Glutaredoxin"/>
    <property type="match status" value="1"/>
</dbReference>
<proteinExistence type="predicted"/>
<dbReference type="PANTHER" id="PTHR43110:SF1">
    <property type="entry name" value="THIOL PEROXIDASE"/>
    <property type="match status" value="1"/>
</dbReference>
<dbReference type="AlphaFoldDB" id="A0A0R2HPM4"/>
<keyword evidence="4" id="KW-0676">Redox-active center</keyword>
<dbReference type="InterPro" id="IPR036249">
    <property type="entry name" value="Thioredoxin-like_sf"/>
</dbReference>
<dbReference type="GO" id="GO:0008379">
    <property type="term" value="F:thioredoxin peroxidase activity"/>
    <property type="evidence" value="ECO:0007669"/>
    <property type="project" value="InterPro"/>
</dbReference>
<dbReference type="eggNOG" id="COG2077">
    <property type="taxonomic scope" value="Bacteria"/>
</dbReference>
<protein>
    <submittedName>
        <fullName evidence="6">AhpC TSA family protein</fullName>
    </submittedName>
</protein>
<dbReference type="Proteomes" id="UP000051658">
    <property type="component" value="Unassembled WGS sequence"/>
</dbReference>
<gene>
    <name evidence="6" type="ORF">IV74_GL002168</name>
</gene>
<name>A0A0R2HPM4_CARDV</name>
<dbReference type="InterPro" id="IPR013766">
    <property type="entry name" value="Thioredoxin_domain"/>
</dbReference>
<reference evidence="6 7" key="1">
    <citation type="journal article" date="2015" name="Genome Announc.">
        <title>Expanding the biotechnology potential of lactobacilli through comparative genomics of 213 strains and associated genera.</title>
        <authorList>
            <person name="Sun Z."/>
            <person name="Harris H.M."/>
            <person name="McCann A."/>
            <person name="Guo C."/>
            <person name="Argimon S."/>
            <person name="Zhang W."/>
            <person name="Yang X."/>
            <person name="Jeffery I.B."/>
            <person name="Cooney J.C."/>
            <person name="Kagawa T.F."/>
            <person name="Liu W."/>
            <person name="Song Y."/>
            <person name="Salvetti E."/>
            <person name="Wrobel A."/>
            <person name="Rasinkangas P."/>
            <person name="Parkhill J."/>
            <person name="Rea M.C."/>
            <person name="O'Sullivan O."/>
            <person name="Ritari J."/>
            <person name="Douillard F.P."/>
            <person name="Paul Ross R."/>
            <person name="Yang R."/>
            <person name="Briner A.E."/>
            <person name="Felis G.E."/>
            <person name="de Vos W.M."/>
            <person name="Barrangou R."/>
            <person name="Klaenhammer T.R."/>
            <person name="Caufield P.W."/>
            <person name="Cui Y."/>
            <person name="Zhang H."/>
            <person name="O'Toole P.W."/>
        </authorList>
    </citation>
    <scope>NUCLEOTIDE SEQUENCE [LARGE SCALE GENOMIC DNA]</scope>
    <source>
        <strain evidence="6 7">DSM 20623</strain>
    </source>
</reference>
<dbReference type="NCBIfam" id="NF001808">
    <property type="entry name" value="PRK00522.1"/>
    <property type="match status" value="1"/>
</dbReference>
<dbReference type="EMBL" id="JQBS01000035">
    <property type="protein sequence ID" value="KRN54584.1"/>
    <property type="molecule type" value="Genomic_DNA"/>
</dbReference>
<dbReference type="CDD" id="cd03014">
    <property type="entry name" value="PRX_Atyp2cys"/>
    <property type="match status" value="1"/>
</dbReference>